<keyword evidence="4 6" id="KW-0998">Cell outer membrane</keyword>
<comment type="caution">
    <text evidence="8">The sequence shown here is derived from an EMBL/GenBank/DDBJ whole genome shotgun (WGS) entry which is preliminary data.</text>
</comment>
<evidence type="ECO:0000256" key="2">
    <source>
        <dbReference type="ARBA" id="ARBA00023136"/>
    </source>
</evidence>
<protein>
    <recommendedName>
        <fullName evidence="6">LPS-assembly lipoprotein LptE</fullName>
    </recommendedName>
</protein>
<dbReference type="Pfam" id="PF04390">
    <property type="entry name" value="LptE"/>
    <property type="match status" value="1"/>
</dbReference>
<keyword evidence="9" id="KW-1185">Reference proteome</keyword>
<dbReference type="InterPro" id="IPR007485">
    <property type="entry name" value="LPS_assembly_LptE"/>
</dbReference>
<keyword evidence="2 6" id="KW-0472">Membrane</keyword>
<evidence type="ECO:0000313" key="9">
    <source>
        <dbReference type="Proteomes" id="UP000294829"/>
    </source>
</evidence>
<evidence type="ECO:0000256" key="7">
    <source>
        <dbReference type="SAM" id="SignalP"/>
    </source>
</evidence>
<evidence type="ECO:0000256" key="5">
    <source>
        <dbReference type="ARBA" id="ARBA00023288"/>
    </source>
</evidence>
<dbReference type="GO" id="GO:1990351">
    <property type="term" value="C:transporter complex"/>
    <property type="evidence" value="ECO:0007669"/>
    <property type="project" value="TreeGrafter"/>
</dbReference>
<feature type="chain" id="PRO_5020666649" description="LPS-assembly lipoprotein LptE" evidence="7">
    <location>
        <begin position="22"/>
        <end position="166"/>
    </location>
</feature>
<organism evidence="8 9">
    <name type="scientific">Sapientia aquatica</name>
    <dbReference type="NCBI Taxonomy" id="1549640"/>
    <lineage>
        <taxon>Bacteria</taxon>
        <taxon>Pseudomonadati</taxon>
        <taxon>Pseudomonadota</taxon>
        <taxon>Betaproteobacteria</taxon>
        <taxon>Burkholderiales</taxon>
        <taxon>Oxalobacteraceae</taxon>
        <taxon>Sapientia</taxon>
    </lineage>
</organism>
<dbReference type="GO" id="GO:0009279">
    <property type="term" value="C:cell outer membrane"/>
    <property type="evidence" value="ECO:0007669"/>
    <property type="project" value="UniProtKB-SubCell"/>
</dbReference>
<dbReference type="AlphaFoldDB" id="A0A4V3AV31"/>
<comment type="similarity">
    <text evidence="6">Belongs to the LptE lipoprotein family.</text>
</comment>
<dbReference type="OrthoDB" id="5298094at2"/>
<dbReference type="EMBL" id="SMYL01000002">
    <property type="protein sequence ID" value="TDK67648.1"/>
    <property type="molecule type" value="Genomic_DNA"/>
</dbReference>
<comment type="function">
    <text evidence="6">Together with LptD, is involved in the assembly of lipopolysaccharide (LPS) at the surface of the outer membrane. Required for the proper assembly of LptD. Binds LPS and may serve as the LPS recognition site at the outer membrane.</text>
</comment>
<keyword evidence="5 6" id="KW-0449">Lipoprotein</keyword>
<comment type="subcellular location">
    <subcellularLocation>
        <location evidence="6">Cell outer membrane</location>
        <topology evidence="6">Lipid-anchor</topology>
    </subcellularLocation>
</comment>
<comment type="subunit">
    <text evidence="6">Component of the lipopolysaccharide transport and assembly complex. Interacts with LptD.</text>
</comment>
<keyword evidence="1 6" id="KW-0732">Signal</keyword>
<dbReference type="GO" id="GO:0001530">
    <property type="term" value="F:lipopolysaccharide binding"/>
    <property type="evidence" value="ECO:0007669"/>
    <property type="project" value="TreeGrafter"/>
</dbReference>
<dbReference type="PANTHER" id="PTHR38098">
    <property type="entry name" value="LPS-ASSEMBLY LIPOPROTEIN LPTE"/>
    <property type="match status" value="1"/>
</dbReference>
<dbReference type="GO" id="GO:0015920">
    <property type="term" value="P:lipopolysaccharide transport"/>
    <property type="evidence" value="ECO:0007669"/>
    <property type="project" value="TreeGrafter"/>
</dbReference>
<dbReference type="Gene3D" id="3.30.160.150">
    <property type="entry name" value="Lipoprotein like domain"/>
    <property type="match status" value="1"/>
</dbReference>
<sequence>MLNKKWLIWSALLALACLLSACGFHLRGASEFPFKTIAVVGSETTPMGAAIRRNLRGQANTQLLDNENEADVVLQILSERPEKVILSLTVQGLVREYTLNSYLTFQVRNSYGKIYLPPTTIVLHRTISYNENVVLSKASEEAMLYKDMQGDIVQQVVRRLSVLKMD</sequence>
<evidence type="ECO:0000256" key="4">
    <source>
        <dbReference type="ARBA" id="ARBA00023237"/>
    </source>
</evidence>
<evidence type="ECO:0000256" key="3">
    <source>
        <dbReference type="ARBA" id="ARBA00023139"/>
    </source>
</evidence>
<dbReference type="PANTHER" id="PTHR38098:SF1">
    <property type="entry name" value="LPS-ASSEMBLY LIPOPROTEIN LPTE"/>
    <property type="match status" value="1"/>
</dbReference>
<proteinExistence type="inferred from homology"/>
<accession>A0A4V3AV31</accession>
<gene>
    <name evidence="6" type="primary">lptE</name>
    <name evidence="8" type="ORF">E2I14_05230</name>
</gene>
<dbReference type="Proteomes" id="UP000294829">
    <property type="component" value="Unassembled WGS sequence"/>
</dbReference>
<feature type="signal peptide" evidence="7">
    <location>
        <begin position="1"/>
        <end position="21"/>
    </location>
</feature>
<dbReference type="HAMAP" id="MF_01186">
    <property type="entry name" value="LPS_assembly_LptE"/>
    <property type="match status" value="1"/>
</dbReference>
<reference evidence="8 9" key="1">
    <citation type="submission" date="2019-03" db="EMBL/GenBank/DDBJ databases">
        <title>Sapientia aquatica gen. nov., sp. nov., isolated from a crater lake.</title>
        <authorList>
            <person name="Felfoldi T."/>
            <person name="Szabo A."/>
            <person name="Toth E."/>
            <person name="Schumann P."/>
            <person name="Keki Z."/>
            <person name="Marialigeti K."/>
            <person name="Mathe I."/>
        </authorList>
    </citation>
    <scope>NUCLEOTIDE SEQUENCE [LARGE SCALE GENOMIC DNA]</scope>
    <source>
        <strain evidence="8 9">SA-152</strain>
    </source>
</reference>
<evidence type="ECO:0000256" key="1">
    <source>
        <dbReference type="ARBA" id="ARBA00022729"/>
    </source>
</evidence>
<name>A0A4V3AV31_9BURK</name>
<dbReference type="GO" id="GO:0043165">
    <property type="term" value="P:Gram-negative-bacterium-type cell outer membrane assembly"/>
    <property type="evidence" value="ECO:0007669"/>
    <property type="project" value="UniProtKB-UniRule"/>
</dbReference>
<dbReference type="PROSITE" id="PS51257">
    <property type="entry name" value="PROKAR_LIPOPROTEIN"/>
    <property type="match status" value="1"/>
</dbReference>
<keyword evidence="3 6" id="KW-0564">Palmitate</keyword>
<evidence type="ECO:0000313" key="8">
    <source>
        <dbReference type="EMBL" id="TDK67648.1"/>
    </source>
</evidence>
<evidence type="ECO:0000256" key="6">
    <source>
        <dbReference type="HAMAP-Rule" id="MF_01186"/>
    </source>
</evidence>